<accession>A0A973WNZ7</accession>
<sequence>MTMVKTVPAYSMFVEAPEALCSPLQWFRDQHLAPNEHLFDWGAALHFSSFGQLHHNSDGSIDSERSPVVTVHIPQVRRGVLWTVGEVRFCSVPLSQFPELERLRRSFLRWFEKCPLIYDHHPAGVHQFDYYLEGSAQNWGPIRAFPSGLVALKNGQYFISRLETNGSLEKLCRTLALRGVVCTDRD</sequence>
<dbReference type="AlphaFoldDB" id="A0A973WNZ7"/>
<dbReference type="EMBL" id="JABWSX010000001">
    <property type="protein sequence ID" value="NVL08284.1"/>
    <property type="molecule type" value="Genomic_DNA"/>
</dbReference>
<dbReference type="RefSeq" id="WP_176531817.1">
    <property type="nucleotide sequence ID" value="NZ_CP088022.1"/>
</dbReference>
<evidence type="ECO:0000313" key="1">
    <source>
        <dbReference type="EMBL" id="NVL08284.1"/>
    </source>
</evidence>
<organism evidence="1">
    <name type="scientific">Bradyrhizobium quebecense</name>
    <dbReference type="NCBI Taxonomy" id="2748629"/>
    <lineage>
        <taxon>Bacteria</taxon>
        <taxon>Pseudomonadati</taxon>
        <taxon>Pseudomonadota</taxon>
        <taxon>Alphaproteobacteria</taxon>
        <taxon>Hyphomicrobiales</taxon>
        <taxon>Nitrobacteraceae</taxon>
        <taxon>Bradyrhizobium</taxon>
    </lineage>
</organism>
<reference evidence="1" key="1">
    <citation type="submission" date="2020-06" db="EMBL/GenBank/DDBJ databases">
        <title>Whole Genome Sequence of Bradyrhizobium sp. Strain 66S1MB.</title>
        <authorList>
            <person name="Bromfield E."/>
            <person name="Cloutier S."/>
        </authorList>
    </citation>
    <scope>NUCLEOTIDE SEQUENCE</scope>
    <source>
        <strain evidence="1">66S1MB</strain>
    </source>
</reference>
<name>A0A973WNZ7_9BRAD</name>
<proteinExistence type="predicted"/>
<gene>
    <name evidence="1" type="ORF">HU230_21505</name>
</gene>
<protein>
    <submittedName>
        <fullName evidence="1">Uncharacterized protein</fullName>
    </submittedName>
</protein>
<comment type="caution">
    <text evidence="1">The sequence shown here is derived from an EMBL/GenBank/DDBJ whole genome shotgun (WGS) entry which is preliminary data.</text>
</comment>